<evidence type="ECO:0000259" key="19">
    <source>
        <dbReference type="Pfam" id="PF06444"/>
    </source>
</evidence>
<keyword evidence="12 17" id="KW-0520">NAD</keyword>
<evidence type="ECO:0000256" key="2">
    <source>
        <dbReference type="ARBA" id="ARBA00007012"/>
    </source>
</evidence>
<evidence type="ECO:0000256" key="12">
    <source>
        <dbReference type="ARBA" id="ARBA00023027"/>
    </source>
</evidence>
<dbReference type="InterPro" id="IPR050175">
    <property type="entry name" value="Complex_I_Subunit_2"/>
</dbReference>
<keyword evidence="13 17" id="KW-0830">Ubiquinone</keyword>
<feature type="transmembrane region" description="Helical" evidence="17">
    <location>
        <begin position="280"/>
        <end position="303"/>
    </location>
</feature>
<proteinExistence type="inferred from homology"/>
<sequence length="341" mass="37489">MNPLVWTFIISSLSTSTIITMSSHHWLLAWVGLELNTLSMLPIIIKPAHPRATEAATKYFLVQAAAAALIMFSCTLNASMTGQWAIINMLPIPTIILSLALFLKLGLVPVHFWYPEVLQGSTMNTAMIISTWQKIAPLSLLYLTAMNTPTTNVLLVGLASTLIAGWAGLNMTQTRKIMAFSSIGHMGWIIIMIPYNLNLATLALIIYITLTYSVFSMLNTMNASTLKDLSQAHSHLPMMPTIMMLTLMSLGGLPPLAGFMPKLLTLKILTDMELAPLAGLMALASLPSLFFYLRMTYIMTLTLPPKTTTSQHKWRLKTNLKMNMAPLVAIIALPMTPLLIG</sequence>
<accession>B1PHR8</accession>
<evidence type="ECO:0000313" key="20">
    <source>
        <dbReference type="EMBL" id="ACA28641.1"/>
    </source>
</evidence>
<keyword evidence="7 17" id="KW-0812">Transmembrane</keyword>
<evidence type="ECO:0000256" key="17">
    <source>
        <dbReference type="RuleBase" id="RU003403"/>
    </source>
</evidence>
<name>B1PHR8_9SAUR</name>
<evidence type="ECO:0000256" key="16">
    <source>
        <dbReference type="ARBA" id="ARBA00049551"/>
    </source>
</evidence>
<feature type="domain" description="NADH:quinone oxidoreductase/Mrp antiporter transmembrane" evidence="18">
    <location>
        <begin position="23"/>
        <end position="280"/>
    </location>
</feature>
<dbReference type="Pfam" id="PF06444">
    <property type="entry name" value="NADH_dehy_S2_C"/>
    <property type="match status" value="1"/>
</dbReference>
<comment type="catalytic activity">
    <reaction evidence="16 17">
        <text>a ubiquinone + NADH + 5 H(+)(in) = a ubiquinol + NAD(+) + 4 H(+)(out)</text>
        <dbReference type="Rhea" id="RHEA:29091"/>
        <dbReference type="Rhea" id="RHEA-COMP:9565"/>
        <dbReference type="Rhea" id="RHEA-COMP:9566"/>
        <dbReference type="ChEBI" id="CHEBI:15378"/>
        <dbReference type="ChEBI" id="CHEBI:16389"/>
        <dbReference type="ChEBI" id="CHEBI:17976"/>
        <dbReference type="ChEBI" id="CHEBI:57540"/>
        <dbReference type="ChEBI" id="CHEBI:57945"/>
        <dbReference type="EC" id="7.1.1.2"/>
    </reaction>
</comment>
<feature type="transmembrane region" description="Helical" evidence="17">
    <location>
        <begin position="26"/>
        <end position="45"/>
    </location>
</feature>
<dbReference type="GO" id="GO:0006120">
    <property type="term" value="P:mitochondrial electron transport, NADH to ubiquinone"/>
    <property type="evidence" value="ECO:0007669"/>
    <property type="project" value="InterPro"/>
</dbReference>
<dbReference type="EC" id="7.1.1.2" evidence="3 17"/>
<feature type="transmembrane region" description="Helical" evidence="17">
    <location>
        <begin position="242"/>
        <end position="260"/>
    </location>
</feature>
<dbReference type="InterPro" id="IPR003917">
    <property type="entry name" value="NADH_UbQ_OxRdtase_chain2"/>
</dbReference>
<dbReference type="AlphaFoldDB" id="B1PHR8"/>
<feature type="transmembrane region" description="Helical" evidence="17">
    <location>
        <begin position="324"/>
        <end position="340"/>
    </location>
</feature>
<evidence type="ECO:0000256" key="15">
    <source>
        <dbReference type="ARBA" id="ARBA00023136"/>
    </source>
</evidence>
<feature type="transmembrane region" description="Helical" evidence="17">
    <location>
        <begin position="126"/>
        <end position="145"/>
    </location>
</feature>
<keyword evidence="14 17" id="KW-0496">Mitochondrion</keyword>
<evidence type="ECO:0000256" key="6">
    <source>
        <dbReference type="ARBA" id="ARBA00022660"/>
    </source>
</evidence>
<dbReference type="InterPro" id="IPR010933">
    <property type="entry name" value="NADH_DH_su2_C"/>
</dbReference>
<dbReference type="PANTHER" id="PTHR46552:SF1">
    <property type="entry name" value="NADH-UBIQUINONE OXIDOREDUCTASE CHAIN 2"/>
    <property type="match status" value="1"/>
</dbReference>
<dbReference type="EMBL" id="EU423281">
    <property type="protein sequence ID" value="ACA28641.1"/>
    <property type="molecule type" value="Genomic_DNA"/>
</dbReference>
<dbReference type="InterPro" id="IPR001750">
    <property type="entry name" value="ND/Mrp_TM"/>
</dbReference>
<gene>
    <name evidence="20" type="primary">ND2</name>
</gene>
<evidence type="ECO:0000256" key="7">
    <source>
        <dbReference type="ARBA" id="ARBA00022692"/>
    </source>
</evidence>
<evidence type="ECO:0000256" key="13">
    <source>
        <dbReference type="ARBA" id="ARBA00023075"/>
    </source>
</evidence>
<evidence type="ECO:0000256" key="8">
    <source>
        <dbReference type="ARBA" id="ARBA00022792"/>
    </source>
</evidence>
<feature type="domain" description="NADH dehydrogenase subunit 2 C-terminal" evidence="19">
    <location>
        <begin position="289"/>
        <end position="339"/>
    </location>
</feature>
<keyword evidence="11 17" id="KW-1133">Transmembrane helix</keyword>
<dbReference type="Pfam" id="PF00361">
    <property type="entry name" value="Proton_antipo_M"/>
    <property type="match status" value="1"/>
</dbReference>
<dbReference type="PANTHER" id="PTHR46552">
    <property type="entry name" value="NADH-UBIQUINONE OXIDOREDUCTASE CHAIN 2"/>
    <property type="match status" value="1"/>
</dbReference>
<evidence type="ECO:0000256" key="11">
    <source>
        <dbReference type="ARBA" id="ARBA00022989"/>
    </source>
</evidence>
<comment type="function">
    <text evidence="17">Core subunit of the mitochondrial membrane respiratory chain NADH dehydrogenase (Complex I) which catalyzes electron transfer from NADH through the respiratory chain, using ubiquinone as an electron acceptor. Essential for the catalytic activity and assembly of complex I.</text>
</comment>
<keyword evidence="6 17" id="KW-0679">Respiratory chain</keyword>
<protein>
    <recommendedName>
        <fullName evidence="4 17">NADH-ubiquinone oxidoreductase chain 2</fullName>
        <ecNumber evidence="3 17">7.1.1.2</ecNumber>
    </recommendedName>
</protein>
<dbReference type="GO" id="GO:0005743">
    <property type="term" value="C:mitochondrial inner membrane"/>
    <property type="evidence" value="ECO:0007669"/>
    <property type="project" value="UniProtKB-SubCell"/>
</dbReference>
<comment type="subcellular location">
    <subcellularLocation>
        <location evidence="1 17">Mitochondrion inner membrane</location>
        <topology evidence="1 17">Multi-pass membrane protein</topology>
    </subcellularLocation>
</comment>
<keyword evidence="9 17" id="KW-1278">Translocase</keyword>
<feature type="transmembrane region" description="Helical" evidence="17">
    <location>
        <begin position="57"/>
        <end position="78"/>
    </location>
</feature>
<dbReference type="PRINTS" id="PR01436">
    <property type="entry name" value="NADHDHGNASE2"/>
</dbReference>
<comment type="similarity">
    <text evidence="2 17">Belongs to the complex I subunit 2 family.</text>
</comment>
<geneLocation type="mitochondrion" evidence="20"/>
<evidence type="ECO:0000256" key="10">
    <source>
        <dbReference type="ARBA" id="ARBA00022982"/>
    </source>
</evidence>
<keyword evidence="8 17" id="KW-0999">Mitochondrion inner membrane</keyword>
<evidence type="ECO:0000256" key="5">
    <source>
        <dbReference type="ARBA" id="ARBA00022448"/>
    </source>
</evidence>
<reference evidence="20" key="1">
    <citation type="journal article" date="2008" name="Syst. Biol.">
        <title>The role of geography and ecological opportunity in the diversification of day geckos (Phelsuma).</title>
        <authorList>
            <person name="Harmon L.J."/>
            <person name="Melville J."/>
            <person name="Larson A."/>
            <person name="Losos J.B."/>
        </authorList>
    </citation>
    <scope>NUCLEOTIDE SEQUENCE</scope>
</reference>
<keyword evidence="5" id="KW-0813">Transport</keyword>
<keyword evidence="10 17" id="KW-0249">Electron transport</keyword>
<keyword evidence="15 17" id="KW-0472">Membrane</keyword>
<evidence type="ECO:0000259" key="18">
    <source>
        <dbReference type="Pfam" id="PF00361"/>
    </source>
</evidence>
<evidence type="ECO:0000256" key="4">
    <source>
        <dbReference type="ARBA" id="ARBA00021008"/>
    </source>
</evidence>
<evidence type="ECO:0000256" key="14">
    <source>
        <dbReference type="ARBA" id="ARBA00023128"/>
    </source>
</evidence>
<evidence type="ECO:0000256" key="3">
    <source>
        <dbReference type="ARBA" id="ARBA00012944"/>
    </source>
</evidence>
<feature type="transmembrane region" description="Helical" evidence="17">
    <location>
        <begin position="90"/>
        <end position="114"/>
    </location>
</feature>
<feature type="transmembrane region" description="Helical" evidence="17">
    <location>
        <begin position="151"/>
        <end position="170"/>
    </location>
</feature>
<evidence type="ECO:0000256" key="9">
    <source>
        <dbReference type="ARBA" id="ARBA00022967"/>
    </source>
</evidence>
<organism evidence="20">
    <name type="scientific">Phelsuma laticauda</name>
    <name type="common">broad-tailed day gecko</name>
    <dbReference type="NCBI Taxonomy" id="143529"/>
    <lineage>
        <taxon>Eukaryota</taxon>
        <taxon>Metazoa</taxon>
        <taxon>Chordata</taxon>
        <taxon>Craniata</taxon>
        <taxon>Vertebrata</taxon>
        <taxon>Euteleostomi</taxon>
        <taxon>Lepidosauria</taxon>
        <taxon>Squamata</taxon>
        <taxon>Bifurcata</taxon>
        <taxon>Gekkota</taxon>
        <taxon>Gekkonidae</taxon>
        <taxon>Gekkoninae</taxon>
        <taxon>Phelsuma</taxon>
    </lineage>
</organism>
<evidence type="ECO:0000256" key="1">
    <source>
        <dbReference type="ARBA" id="ARBA00004448"/>
    </source>
</evidence>
<dbReference type="GO" id="GO:0008137">
    <property type="term" value="F:NADH dehydrogenase (ubiquinone) activity"/>
    <property type="evidence" value="ECO:0007669"/>
    <property type="project" value="UniProtKB-EC"/>
</dbReference>